<feature type="region of interest" description="Disordered" evidence="2">
    <location>
        <begin position="17"/>
        <end position="36"/>
    </location>
</feature>
<gene>
    <name evidence="4" type="ordered locus">Cfla_0292</name>
</gene>
<protein>
    <submittedName>
        <fullName evidence="4">Enoyl-CoA hydratase</fullName>
        <ecNumber evidence="4">4.2.1.17</ecNumber>
    </submittedName>
</protein>
<dbReference type="HOGENOM" id="CLU_108911_0_0_11"/>
<evidence type="ECO:0000259" key="3">
    <source>
        <dbReference type="Pfam" id="PF01575"/>
    </source>
</evidence>
<dbReference type="InterPro" id="IPR029069">
    <property type="entry name" value="HotDog_dom_sf"/>
</dbReference>
<evidence type="ECO:0000313" key="4">
    <source>
        <dbReference type="EMBL" id="ADG73211.1"/>
    </source>
</evidence>
<dbReference type="InterPro" id="IPR039375">
    <property type="entry name" value="NodN-like"/>
</dbReference>
<dbReference type="eggNOG" id="COG2030">
    <property type="taxonomic scope" value="Bacteria"/>
</dbReference>
<feature type="domain" description="MaoC-like" evidence="3">
    <location>
        <begin position="26"/>
        <end position="130"/>
    </location>
</feature>
<keyword evidence="4" id="KW-0456">Lyase</keyword>
<evidence type="ECO:0000256" key="1">
    <source>
        <dbReference type="ARBA" id="ARBA00005254"/>
    </source>
</evidence>
<dbReference type="InterPro" id="IPR002539">
    <property type="entry name" value="MaoC-like_dom"/>
</dbReference>
<sequence>MTSDLAAGTAAPTLTTVPLGDLPSLEGTTFGPSPWRTVTQDEVDRFADLTGDHNPIHLDPAYAAGTPFGGTIVHGYLTLALVVPLMAQVVEVTGVGTGVNYGLDRLRFPAPVRVGSRIRVTSTLSAVTEVPGGYQAVYENTIEAEGQAKPAAVAVMVVRYYA</sequence>
<dbReference type="PANTHER" id="PTHR42993">
    <property type="entry name" value="MAOC-LIKE DEHYDRATASE DOMAIN-CONTAINING PROTEIN"/>
    <property type="match status" value="1"/>
</dbReference>
<name>D5UH08_CELFN</name>
<dbReference type="PANTHER" id="PTHR42993:SF1">
    <property type="entry name" value="MAOC-LIKE DEHYDRATASE DOMAIN-CONTAINING PROTEIN"/>
    <property type="match status" value="1"/>
</dbReference>
<evidence type="ECO:0000313" key="5">
    <source>
        <dbReference type="Proteomes" id="UP000000849"/>
    </source>
</evidence>
<dbReference type="GO" id="GO:0004300">
    <property type="term" value="F:enoyl-CoA hydratase activity"/>
    <property type="evidence" value="ECO:0007669"/>
    <property type="project" value="UniProtKB-EC"/>
</dbReference>
<accession>D5UH08</accession>
<dbReference type="AlphaFoldDB" id="D5UH08"/>
<dbReference type="Proteomes" id="UP000000849">
    <property type="component" value="Chromosome"/>
</dbReference>
<reference evidence="4 5" key="1">
    <citation type="journal article" date="2010" name="Stand. Genomic Sci.">
        <title>Complete genome sequence of Cellulomonas flavigena type strain (134).</title>
        <authorList>
            <person name="Abt B."/>
            <person name="Foster B."/>
            <person name="Lapidus A."/>
            <person name="Clum A."/>
            <person name="Sun H."/>
            <person name="Pukall R."/>
            <person name="Lucas S."/>
            <person name="Glavina Del Rio T."/>
            <person name="Nolan M."/>
            <person name="Tice H."/>
            <person name="Cheng J.F."/>
            <person name="Pitluck S."/>
            <person name="Liolios K."/>
            <person name="Ivanova N."/>
            <person name="Mavromatis K."/>
            <person name="Ovchinnikova G."/>
            <person name="Pati A."/>
            <person name="Goodwin L."/>
            <person name="Chen A."/>
            <person name="Palaniappan K."/>
            <person name="Land M."/>
            <person name="Hauser L."/>
            <person name="Chang Y.J."/>
            <person name="Jeffries C.D."/>
            <person name="Rohde M."/>
            <person name="Goker M."/>
            <person name="Woyke T."/>
            <person name="Bristow J."/>
            <person name="Eisen J.A."/>
            <person name="Markowitz V."/>
            <person name="Hugenholtz P."/>
            <person name="Kyrpides N.C."/>
            <person name="Klenk H.P."/>
        </authorList>
    </citation>
    <scope>NUCLEOTIDE SEQUENCE [LARGE SCALE GENOMIC DNA]</scope>
    <source>
        <strain evidence="5">ATCC 482 / DSM 20109 / BCRC 11376 / JCM 18109 / NBRC 3775 / NCIMB 8073 / NRS 134</strain>
    </source>
</reference>
<dbReference type="OrthoDB" id="9759612at2"/>
<dbReference type="Gene3D" id="3.10.129.10">
    <property type="entry name" value="Hotdog Thioesterase"/>
    <property type="match status" value="1"/>
</dbReference>
<dbReference type="STRING" id="446466.Cfla_0292"/>
<proteinExistence type="inferred from homology"/>
<evidence type="ECO:0000256" key="2">
    <source>
        <dbReference type="SAM" id="MobiDB-lite"/>
    </source>
</evidence>
<dbReference type="SUPFAM" id="SSF54637">
    <property type="entry name" value="Thioesterase/thiol ester dehydrase-isomerase"/>
    <property type="match status" value="1"/>
</dbReference>
<feature type="compositionally biased region" description="Polar residues" evidence="2">
    <location>
        <begin position="26"/>
        <end position="36"/>
    </location>
</feature>
<dbReference type="CDD" id="cd03450">
    <property type="entry name" value="NodN"/>
    <property type="match status" value="1"/>
</dbReference>
<organism evidence="4 5">
    <name type="scientific">Cellulomonas flavigena (strain ATCC 482 / DSM 20109 / BCRC 11376 / JCM 18109 / NBRC 3775 / NCIMB 8073 / NRS 134)</name>
    <dbReference type="NCBI Taxonomy" id="446466"/>
    <lineage>
        <taxon>Bacteria</taxon>
        <taxon>Bacillati</taxon>
        <taxon>Actinomycetota</taxon>
        <taxon>Actinomycetes</taxon>
        <taxon>Micrococcales</taxon>
        <taxon>Cellulomonadaceae</taxon>
        <taxon>Cellulomonas</taxon>
    </lineage>
</organism>
<comment type="similarity">
    <text evidence="1">Belongs to the enoyl-CoA hydratase/isomerase family.</text>
</comment>
<dbReference type="KEGG" id="cfl:Cfla_0292"/>
<dbReference type="Pfam" id="PF01575">
    <property type="entry name" value="MaoC_dehydratas"/>
    <property type="match status" value="1"/>
</dbReference>
<keyword evidence="5" id="KW-1185">Reference proteome</keyword>
<dbReference type="RefSeq" id="WP_013115545.1">
    <property type="nucleotide sequence ID" value="NC_014151.1"/>
</dbReference>
<dbReference type="EC" id="4.2.1.17" evidence="4"/>
<dbReference type="EMBL" id="CP001964">
    <property type="protein sequence ID" value="ADG73211.1"/>
    <property type="molecule type" value="Genomic_DNA"/>
</dbReference>